<feature type="domain" description="Pectinesterase catalytic" evidence="7">
    <location>
        <begin position="22"/>
        <end position="88"/>
    </location>
</feature>
<dbReference type="AlphaFoldDB" id="A0A9J5Y855"/>
<dbReference type="PANTHER" id="PTHR31321:SF33">
    <property type="entry name" value="PECTINESTERASE 8-RELATED"/>
    <property type="match status" value="1"/>
</dbReference>
<dbReference type="Proteomes" id="UP000824120">
    <property type="component" value="Chromosome 7"/>
</dbReference>
<keyword evidence="4" id="KW-0378">Hydrolase</keyword>
<dbReference type="InterPro" id="IPR011050">
    <property type="entry name" value="Pectin_lyase_fold/virulence"/>
</dbReference>
<evidence type="ECO:0000256" key="6">
    <source>
        <dbReference type="ARBA" id="ARBA00047928"/>
    </source>
</evidence>
<dbReference type="OrthoDB" id="2019149at2759"/>
<accession>A0A9J5Y855</accession>
<dbReference type="Gene3D" id="2.160.20.10">
    <property type="entry name" value="Single-stranded right-handed beta-helix, Pectin lyase-like"/>
    <property type="match status" value="1"/>
</dbReference>
<protein>
    <recommendedName>
        <fullName evidence="3">pectinesterase</fullName>
        <ecNumber evidence="3">3.1.1.11</ecNumber>
    </recommendedName>
</protein>
<comment type="catalytic activity">
    <reaction evidence="6">
        <text>[(1-&gt;4)-alpha-D-galacturonosyl methyl ester](n) + n H2O = [(1-&gt;4)-alpha-D-galacturonosyl](n) + n methanol + n H(+)</text>
        <dbReference type="Rhea" id="RHEA:22380"/>
        <dbReference type="Rhea" id="RHEA-COMP:14570"/>
        <dbReference type="Rhea" id="RHEA-COMP:14573"/>
        <dbReference type="ChEBI" id="CHEBI:15377"/>
        <dbReference type="ChEBI" id="CHEBI:15378"/>
        <dbReference type="ChEBI" id="CHEBI:17790"/>
        <dbReference type="ChEBI" id="CHEBI:140522"/>
        <dbReference type="ChEBI" id="CHEBI:140523"/>
        <dbReference type="EC" id="3.1.1.11"/>
    </reaction>
</comment>
<dbReference type="InterPro" id="IPR012334">
    <property type="entry name" value="Pectin_lyas_fold"/>
</dbReference>
<evidence type="ECO:0000259" key="7">
    <source>
        <dbReference type="Pfam" id="PF01095"/>
    </source>
</evidence>
<keyword evidence="9" id="KW-1185">Reference proteome</keyword>
<dbReference type="GO" id="GO:0042545">
    <property type="term" value="P:cell wall modification"/>
    <property type="evidence" value="ECO:0007669"/>
    <property type="project" value="InterPro"/>
</dbReference>
<evidence type="ECO:0000256" key="2">
    <source>
        <dbReference type="ARBA" id="ARBA00008891"/>
    </source>
</evidence>
<dbReference type="GO" id="GO:0045490">
    <property type="term" value="P:pectin catabolic process"/>
    <property type="evidence" value="ECO:0007669"/>
    <property type="project" value="TreeGrafter"/>
</dbReference>
<organism evidence="8 9">
    <name type="scientific">Solanum commersonii</name>
    <name type="common">Commerson's wild potato</name>
    <name type="synonym">Commerson's nightshade</name>
    <dbReference type="NCBI Taxonomy" id="4109"/>
    <lineage>
        <taxon>Eukaryota</taxon>
        <taxon>Viridiplantae</taxon>
        <taxon>Streptophyta</taxon>
        <taxon>Embryophyta</taxon>
        <taxon>Tracheophyta</taxon>
        <taxon>Spermatophyta</taxon>
        <taxon>Magnoliopsida</taxon>
        <taxon>eudicotyledons</taxon>
        <taxon>Gunneridae</taxon>
        <taxon>Pentapetalae</taxon>
        <taxon>asterids</taxon>
        <taxon>lamiids</taxon>
        <taxon>Solanales</taxon>
        <taxon>Solanaceae</taxon>
        <taxon>Solanoideae</taxon>
        <taxon>Solaneae</taxon>
        <taxon>Solanum</taxon>
    </lineage>
</organism>
<proteinExistence type="inferred from homology"/>
<comment type="similarity">
    <text evidence="2">Belongs to the pectinesterase family.</text>
</comment>
<dbReference type="PANTHER" id="PTHR31321">
    <property type="entry name" value="ACYL-COA THIOESTER HYDROLASE YBHC-RELATED"/>
    <property type="match status" value="1"/>
</dbReference>
<evidence type="ECO:0000256" key="3">
    <source>
        <dbReference type="ARBA" id="ARBA00013229"/>
    </source>
</evidence>
<comment type="caution">
    <text evidence="8">The sequence shown here is derived from an EMBL/GenBank/DDBJ whole genome shotgun (WGS) entry which is preliminary data.</text>
</comment>
<sequence length="112" mass="13014">MISNLSVCYTPYYILTLNHKIKQINGEVTTHSRATKDENSGFAFVNCTLGGTSRNWLGRAWRPYSMVVFANTFMTDIVAPKGWNDLNDPMRDQLRQFFMESTIALEQDRIWR</sequence>
<dbReference type="SUPFAM" id="SSF51126">
    <property type="entry name" value="Pectin lyase-like"/>
    <property type="match status" value="1"/>
</dbReference>
<name>A0A9J5Y855_SOLCO</name>
<evidence type="ECO:0000313" key="8">
    <source>
        <dbReference type="EMBL" id="KAG5596317.1"/>
    </source>
</evidence>
<dbReference type="GO" id="GO:0030599">
    <property type="term" value="F:pectinesterase activity"/>
    <property type="evidence" value="ECO:0007669"/>
    <property type="project" value="UniProtKB-EC"/>
</dbReference>
<comment type="pathway">
    <text evidence="1">Glycan metabolism; pectin degradation; 2-dehydro-3-deoxy-D-gluconate from pectin: step 1/5.</text>
</comment>
<keyword evidence="5" id="KW-0063">Aspartyl esterase</keyword>
<evidence type="ECO:0000313" key="9">
    <source>
        <dbReference type="Proteomes" id="UP000824120"/>
    </source>
</evidence>
<evidence type="ECO:0000256" key="1">
    <source>
        <dbReference type="ARBA" id="ARBA00005184"/>
    </source>
</evidence>
<gene>
    <name evidence="8" type="ORF">H5410_037549</name>
</gene>
<dbReference type="EMBL" id="JACXVP010000007">
    <property type="protein sequence ID" value="KAG5596317.1"/>
    <property type="molecule type" value="Genomic_DNA"/>
</dbReference>
<dbReference type="EC" id="3.1.1.11" evidence="3"/>
<evidence type="ECO:0000256" key="5">
    <source>
        <dbReference type="ARBA" id="ARBA00023085"/>
    </source>
</evidence>
<dbReference type="Pfam" id="PF01095">
    <property type="entry name" value="Pectinesterase"/>
    <property type="match status" value="1"/>
</dbReference>
<reference evidence="8 9" key="1">
    <citation type="submission" date="2020-09" db="EMBL/GenBank/DDBJ databases">
        <title>De no assembly of potato wild relative species, Solanum commersonii.</title>
        <authorList>
            <person name="Cho K."/>
        </authorList>
    </citation>
    <scope>NUCLEOTIDE SEQUENCE [LARGE SCALE GENOMIC DNA]</scope>
    <source>
        <strain evidence="8">LZ3.2</strain>
        <tissue evidence="8">Leaf</tissue>
    </source>
</reference>
<dbReference type="InterPro" id="IPR000070">
    <property type="entry name" value="Pectinesterase_cat"/>
</dbReference>
<evidence type="ECO:0000256" key="4">
    <source>
        <dbReference type="ARBA" id="ARBA00022801"/>
    </source>
</evidence>